<dbReference type="EMBL" id="CM039431">
    <property type="protein sequence ID" value="KAI4337862.1"/>
    <property type="molecule type" value="Genomic_DNA"/>
</dbReference>
<organism evidence="1 2">
    <name type="scientific">Bauhinia variegata</name>
    <name type="common">Purple orchid tree</name>
    <name type="synonym">Phanera variegata</name>
    <dbReference type="NCBI Taxonomy" id="167791"/>
    <lineage>
        <taxon>Eukaryota</taxon>
        <taxon>Viridiplantae</taxon>
        <taxon>Streptophyta</taxon>
        <taxon>Embryophyta</taxon>
        <taxon>Tracheophyta</taxon>
        <taxon>Spermatophyta</taxon>
        <taxon>Magnoliopsida</taxon>
        <taxon>eudicotyledons</taxon>
        <taxon>Gunneridae</taxon>
        <taxon>Pentapetalae</taxon>
        <taxon>rosids</taxon>
        <taxon>fabids</taxon>
        <taxon>Fabales</taxon>
        <taxon>Fabaceae</taxon>
        <taxon>Cercidoideae</taxon>
        <taxon>Cercideae</taxon>
        <taxon>Bauhiniinae</taxon>
        <taxon>Bauhinia</taxon>
    </lineage>
</organism>
<dbReference type="Proteomes" id="UP000828941">
    <property type="component" value="Chromosome 6"/>
</dbReference>
<reference evidence="1 2" key="1">
    <citation type="journal article" date="2022" name="DNA Res.">
        <title>Chromosomal-level genome assembly of the orchid tree Bauhinia variegata (Leguminosae; Cercidoideae) supports the allotetraploid origin hypothesis of Bauhinia.</title>
        <authorList>
            <person name="Zhong Y."/>
            <person name="Chen Y."/>
            <person name="Zheng D."/>
            <person name="Pang J."/>
            <person name="Liu Y."/>
            <person name="Luo S."/>
            <person name="Meng S."/>
            <person name="Qian L."/>
            <person name="Wei D."/>
            <person name="Dai S."/>
            <person name="Zhou R."/>
        </authorList>
    </citation>
    <scope>NUCLEOTIDE SEQUENCE [LARGE SCALE GENOMIC DNA]</scope>
    <source>
        <strain evidence="1">BV-YZ2020</strain>
    </source>
</reference>
<proteinExistence type="predicted"/>
<gene>
    <name evidence="1" type="ORF">L6164_016231</name>
</gene>
<protein>
    <submittedName>
        <fullName evidence="1">Uncharacterized protein</fullName>
    </submittedName>
</protein>
<name>A0ACB9NQ60_BAUVA</name>
<comment type="caution">
    <text evidence="1">The sequence shown here is derived from an EMBL/GenBank/DDBJ whole genome shotgun (WGS) entry which is preliminary data.</text>
</comment>
<evidence type="ECO:0000313" key="1">
    <source>
        <dbReference type="EMBL" id="KAI4337862.1"/>
    </source>
</evidence>
<evidence type="ECO:0000313" key="2">
    <source>
        <dbReference type="Proteomes" id="UP000828941"/>
    </source>
</evidence>
<accession>A0ACB9NQ60</accession>
<keyword evidence="2" id="KW-1185">Reference proteome</keyword>
<sequence length="1847" mass="203015">MGLYEDPTIVDDASDKSVIEQHLCSELPLQSVPGLQTPLELTCNLLDSNVDHFNMPVQACSANYIEVIETHRDALASECDNAVMTVFEKTLNDDAPACLRGCTQIKVSNLDSEGLCSEEKPQHEGDGEMTSGFTLGDDFPMHFIQQEQKDGKRNIFSSEGHVIAISEDKNYDAGSLPDTCNHLSDFRHSEMSWESEPTTDLPVGCDQKSEDVEIMRIADPLLDKGEALCGIKAGACKHISIPQGSEVPSDVLYTEIKRLNYQLHDQKYGMGCNSLSEERVRDFVDEENINDTCVLATQGHCRSLGSSHVAGSPHKVTLEQTIDKSDADHCVEDVAAVVEQNIDVVKEINVEMIKSILPIEGNTGNLKDSTTETTTDCSFEKPFPFSQESDLPNVVLISSNLSKGVLDLLAKDDNCSINSGSAVDNSGHTGNEGKDVAKVDSIPEVKCPYIVSFPSRRNNQRSKSGHKIKTERASRKCNKACVPHPGGGMKIILEAARKKRSCISKPARSSIWGLPGSIKQFFEQGNEFQVSEVMCHGLVKARVSHQSGKVNGNDISSSSLSLTQNPYASSTRLRLKIKLGKVDLGCSSVLVPEVVDGLASAPNMDKDALLRNGQIANNHSERAAITDKSDGDVKEPCVVPPEGVVVELRESANNKGMDPGTSPISEVINAIPEVQVGERHNEDLDTVLGSNKELTSPVNVTRRKTGKKNDKLSHIVEDGSESSPGANRAQHSKNNGCRKNSSVVACSGELFTSSIDVNALSNSSSSKELSMEPLLIAGDLLHGASTETFKVKSSVEIETACCQVVNGGLLESRGIENVLSSAKSPGCKLPKSLKSGKVSKAKSKASDLTSRKETAYTPRDKQRKPVNKSEVKGKVLSDQAVCEAKDHPETENGINGNCKLDDTGKINAGEDCVASLDMVPSVGLGEQQLSLHKAWVCCDDCHKWRRIPAALADQIEETNCTWTCKESEDKAFADCSIPQEKSNTEINAELGLSDASGGEDNHEDCTNYRELENRHAMVFQESTFTHIFTNEFLHRSRKHQTIDEIMVCNCKPPPVGQLGCGKKCLNRILNIECVQGTCPCGDLCSNQEFQKCSYARLKWFKCGKKGYGLKALEHISKGQFLIEYVGEVLDNFTYEDRQREYALKGHRHFYFMALDKHEVIDASAKGNLGRFINHSCDPNCLTEKWTVNGEMCIGLFALRDIKQDEEVTFDYNYVRVFGAAAKKCYCGSPQCRGYIGGDPLNSEVIVQGDSDNEFPEPVMLTEDGELEDGIPSTNCFDNIDRQTARHKLKDRNRLDKSMTAIGWDRTQQKESSVNDSSAISEPCLFKKTSRLKGSVKRAKVAEVNANRLPVPSVKLKKVMEGSSNGRFEAVQEKLNELLDGDGGISKRKDAPKGYLKLLLLTAASGERVGGEAIQSNRDLSMILDALLKTKSRAVLNDIINKNGLQMLHNIMKQYKRNFKKIPVLRKLLKVLEYLAASKILTSQHILGGPPCVGMESFRESMLSLTEHEDKQVHQIARSFRDRWIPRPYRKLGYINTDDSRVESERNLNPNRFSISQNHGREQDARPTEAIDCVQQSMLVTTSVDAGAQEGSSALSQDTCEINGTKKRKRKSRWDQPAETKPEDVPSGFSCPHQSQNAVLKSTDRALPNAGYSVSPDAVIGHLKEKFNSRLPVSYGMPMCAVQQHGIAHAEIAESWVTAPGIPFNPFPPLPPYPRDKKDRQPSNSPNAETINQSGQGRGQNTGGLAGCSWDDIVPSTTASNLENEDSSFEDNKHVSKRMRCSSYDLGKRYFRQHKWNNSKSLPWHRNTWGCHGNNSRTSMCSIGVGCAPHESKTTCYSEGATSRAEKG</sequence>